<dbReference type="EMBL" id="BONE01000010">
    <property type="protein sequence ID" value="GIF72259.1"/>
    <property type="molecule type" value="Genomic_DNA"/>
</dbReference>
<keyword evidence="1" id="KW-0472">Membrane</keyword>
<keyword evidence="1" id="KW-0812">Transmembrane</keyword>
<evidence type="ECO:0000256" key="1">
    <source>
        <dbReference type="SAM" id="Phobius"/>
    </source>
</evidence>
<dbReference type="Proteomes" id="UP000604117">
    <property type="component" value="Unassembled WGS sequence"/>
</dbReference>
<feature type="transmembrane region" description="Helical" evidence="1">
    <location>
        <begin position="63"/>
        <end position="84"/>
    </location>
</feature>
<gene>
    <name evidence="2" type="ORF">Asi02nite_17770</name>
</gene>
<feature type="transmembrane region" description="Helical" evidence="1">
    <location>
        <begin position="124"/>
        <end position="146"/>
    </location>
</feature>
<reference evidence="2 3" key="1">
    <citation type="submission" date="2021-01" db="EMBL/GenBank/DDBJ databases">
        <title>Whole genome shotgun sequence of Asanoa siamensis NBRC 107932.</title>
        <authorList>
            <person name="Komaki H."/>
            <person name="Tamura T."/>
        </authorList>
    </citation>
    <scope>NUCLEOTIDE SEQUENCE [LARGE SCALE GENOMIC DNA]</scope>
    <source>
        <strain evidence="2 3">NBRC 107932</strain>
    </source>
</reference>
<evidence type="ECO:0000313" key="2">
    <source>
        <dbReference type="EMBL" id="GIF72259.1"/>
    </source>
</evidence>
<dbReference type="PANTHER" id="PTHR36844">
    <property type="entry name" value="PROTEASE PRSW"/>
    <property type="match status" value="1"/>
</dbReference>
<feature type="transmembrane region" description="Helical" evidence="1">
    <location>
        <begin position="96"/>
        <end position="118"/>
    </location>
</feature>
<keyword evidence="3" id="KW-1185">Reference proteome</keyword>
<sequence>MTVHTRLMEEPTMATQTFPYPLTRRATVVHRRHLAPWARIVLGGGALWLATVVITFVTGNVNLVPTIILVGAFLVPVAFVAWAFDHADAILTPSKIFTAFLYGGVLGVLGASVLEAAFVHNTSMTGFVGVGLIEEGVKLLVLWLMARQLGRWTMRDGLVLGATVGFGFAAFESAGYAFQALFDGQNGLSLLGVVETELLRGILTPFGHGLWTAIAGAALFAVAARRGRVTVWARPVLVAYAVVAALHALWDASGLAAAWLTLHLTGTPQQWAQARQGLAVAATPAQLHLDAVLSFALPALDALVGLVLVIAIALRVRARER</sequence>
<name>A0ABQ4CLU2_9ACTN</name>
<comment type="caution">
    <text evidence="2">The sequence shown here is derived from an EMBL/GenBank/DDBJ whole genome shotgun (WGS) entry which is preliminary data.</text>
</comment>
<organism evidence="2 3">
    <name type="scientific">Asanoa siamensis</name>
    <dbReference type="NCBI Taxonomy" id="926357"/>
    <lineage>
        <taxon>Bacteria</taxon>
        <taxon>Bacillati</taxon>
        <taxon>Actinomycetota</taxon>
        <taxon>Actinomycetes</taxon>
        <taxon>Micromonosporales</taxon>
        <taxon>Micromonosporaceae</taxon>
        <taxon>Asanoa</taxon>
    </lineage>
</organism>
<feature type="transmembrane region" description="Helical" evidence="1">
    <location>
        <begin position="202"/>
        <end position="224"/>
    </location>
</feature>
<dbReference type="InterPro" id="IPR026898">
    <property type="entry name" value="PrsW"/>
</dbReference>
<evidence type="ECO:0008006" key="4">
    <source>
        <dbReference type="Google" id="ProtNLM"/>
    </source>
</evidence>
<feature type="transmembrane region" description="Helical" evidence="1">
    <location>
        <begin position="158"/>
        <end position="182"/>
    </location>
</feature>
<accession>A0ABQ4CLU2</accession>
<protein>
    <recommendedName>
        <fullName evidence="4">RsiW-degrading membrane proteinase PrsW (M82 family)</fullName>
    </recommendedName>
</protein>
<proteinExistence type="predicted"/>
<feature type="transmembrane region" description="Helical" evidence="1">
    <location>
        <begin position="292"/>
        <end position="314"/>
    </location>
</feature>
<feature type="transmembrane region" description="Helical" evidence="1">
    <location>
        <begin position="34"/>
        <end position="57"/>
    </location>
</feature>
<dbReference type="PANTHER" id="PTHR36844:SF1">
    <property type="entry name" value="PROTEASE PRSW"/>
    <property type="match status" value="1"/>
</dbReference>
<dbReference type="Pfam" id="PF13367">
    <property type="entry name" value="PrsW-protease"/>
    <property type="match status" value="1"/>
</dbReference>
<keyword evidence="1" id="KW-1133">Transmembrane helix</keyword>
<evidence type="ECO:0000313" key="3">
    <source>
        <dbReference type="Proteomes" id="UP000604117"/>
    </source>
</evidence>
<feature type="transmembrane region" description="Helical" evidence="1">
    <location>
        <begin position="231"/>
        <end position="250"/>
    </location>
</feature>